<keyword evidence="4 9" id="KW-0808">Transferase</keyword>
<dbReference type="PANTHER" id="PTHR23342:SF0">
    <property type="entry name" value="N-ACETYLGLUTAMATE SYNTHASE, MITOCHONDRIAL"/>
    <property type="match status" value="1"/>
</dbReference>
<evidence type="ECO:0000256" key="5">
    <source>
        <dbReference type="ARBA" id="ARBA00022741"/>
    </source>
</evidence>
<dbReference type="CDD" id="cd04238">
    <property type="entry name" value="AAK_NAGK-like"/>
    <property type="match status" value="1"/>
</dbReference>
<dbReference type="UniPathway" id="UPA00068">
    <property type="reaction ID" value="UER00107"/>
</dbReference>
<name>E0RQG3_WINT6</name>
<dbReference type="eggNOG" id="COG0548">
    <property type="taxonomic scope" value="Bacteria"/>
</dbReference>
<dbReference type="GO" id="GO:0042450">
    <property type="term" value="P:L-arginine biosynthetic process via ornithine"/>
    <property type="evidence" value="ECO:0007669"/>
    <property type="project" value="UniProtKB-UniRule"/>
</dbReference>
<organism evidence="11 12">
    <name type="scientific">Winmispira thermophila (strain ATCC 49972 / DSM 6192 / RI 19.B1)</name>
    <name type="common">Spirochaeta thermophila</name>
    <dbReference type="NCBI Taxonomy" id="665571"/>
    <lineage>
        <taxon>Bacteria</taxon>
        <taxon>Pseudomonadati</taxon>
        <taxon>Spirochaetota</taxon>
        <taxon>Spirochaetia</taxon>
        <taxon>Winmispirales</taxon>
        <taxon>Winmispiraceae</taxon>
        <taxon>Winmispira</taxon>
    </lineage>
</organism>
<keyword evidence="7 9" id="KW-0067">ATP-binding</keyword>
<comment type="function">
    <text evidence="9">Catalyzes the ATP-dependent phosphorylation of N-acetyl-L-glutamate.</text>
</comment>
<dbReference type="PANTHER" id="PTHR23342">
    <property type="entry name" value="N-ACETYLGLUTAMATE SYNTHASE"/>
    <property type="match status" value="1"/>
</dbReference>
<comment type="catalytic activity">
    <reaction evidence="8 9">
        <text>N-acetyl-L-glutamate + ATP = N-acetyl-L-glutamyl 5-phosphate + ADP</text>
        <dbReference type="Rhea" id="RHEA:14629"/>
        <dbReference type="ChEBI" id="CHEBI:30616"/>
        <dbReference type="ChEBI" id="CHEBI:44337"/>
        <dbReference type="ChEBI" id="CHEBI:57936"/>
        <dbReference type="ChEBI" id="CHEBI:456216"/>
        <dbReference type="EC" id="2.7.2.8"/>
    </reaction>
</comment>
<keyword evidence="5 9" id="KW-0547">Nucleotide-binding</keyword>
<evidence type="ECO:0000256" key="6">
    <source>
        <dbReference type="ARBA" id="ARBA00022777"/>
    </source>
</evidence>
<dbReference type="InterPro" id="IPR037528">
    <property type="entry name" value="ArgB"/>
</dbReference>
<dbReference type="EMBL" id="CP001698">
    <property type="protein sequence ID" value="ADN02939.1"/>
    <property type="molecule type" value="Genomic_DNA"/>
</dbReference>
<reference key="1">
    <citation type="submission" date="2009-08" db="EMBL/GenBank/DDBJ databases">
        <title>The genome sequence of Spirochaeta thermophila DSM6192.</title>
        <authorList>
            <person name="Angelov A."/>
            <person name="Mientus M."/>
            <person name="Wittenberg S."/>
            <person name="Lehmann R."/>
            <person name="Liesegang H."/>
            <person name="Daniel R."/>
            <person name="Liebl W."/>
        </authorList>
    </citation>
    <scope>NUCLEOTIDE SEQUENCE</scope>
    <source>
        <strain>DSM 6192</strain>
    </source>
</reference>
<dbReference type="EC" id="2.7.2.8" evidence="9"/>
<dbReference type="KEGG" id="sta:STHERM_c20040"/>
<keyword evidence="2 9" id="KW-0055">Arginine biosynthesis</keyword>
<comment type="similarity">
    <text evidence="9">Belongs to the acetylglutamate kinase family. ArgB subfamily.</text>
</comment>
<dbReference type="RefSeq" id="WP_013314778.1">
    <property type="nucleotide sequence ID" value="NC_014484.1"/>
</dbReference>
<evidence type="ECO:0000256" key="3">
    <source>
        <dbReference type="ARBA" id="ARBA00022605"/>
    </source>
</evidence>
<dbReference type="HAMAP" id="MF_00082">
    <property type="entry name" value="ArgB"/>
    <property type="match status" value="1"/>
</dbReference>
<feature type="site" description="Transition state stabilizer" evidence="9">
    <location>
        <position position="219"/>
    </location>
</feature>
<dbReference type="PaxDb" id="665571-STHERM_c20040"/>
<feature type="binding site" evidence="9">
    <location>
        <begin position="47"/>
        <end position="48"/>
    </location>
    <ligand>
        <name>substrate</name>
    </ligand>
</feature>
<dbReference type="GO" id="GO:0005737">
    <property type="term" value="C:cytoplasm"/>
    <property type="evidence" value="ECO:0007669"/>
    <property type="project" value="UniProtKB-SubCell"/>
</dbReference>
<accession>E0RQG3</accession>
<feature type="binding site" evidence="9">
    <location>
        <position position="160"/>
    </location>
    <ligand>
        <name>substrate</name>
    </ligand>
</feature>
<evidence type="ECO:0000256" key="1">
    <source>
        <dbReference type="ARBA" id="ARBA00004828"/>
    </source>
</evidence>
<evidence type="ECO:0000259" key="10">
    <source>
        <dbReference type="Pfam" id="PF00696"/>
    </source>
</evidence>
<feature type="site" description="Transition state stabilizer" evidence="9">
    <location>
        <position position="12"/>
    </location>
</feature>
<dbReference type="Gene3D" id="3.40.1160.10">
    <property type="entry name" value="Acetylglutamate kinase-like"/>
    <property type="match status" value="1"/>
</dbReference>
<evidence type="ECO:0000313" key="11">
    <source>
        <dbReference type="EMBL" id="ADN02939.1"/>
    </source>
</evidence>
<dbReference type="HOGENOM" id="CLU_053680_1_0_12"/>
<feature type="binding site" evidence="9">
    <location>
        <position position="69"/>
    </location>
    <ligand>
        <name>substrate</name>
    </ligand>
</feature>
<keyword evidence="3 9" id="KW-0028">Amino-acid biosynthesis</keyword>
<dbReference type="SUPFAM" id="SSF53633">
    <property type="entry name" value="Carbamate kinase-like"/>
    <property type="match status" value="1"/>
</dbReference>
<proteinExistence type="inferred from homology"/>
<evidence type="ECO:0000256" key="8">
    <source>
        <dbReference type="ARBA" id="ARBA00048141"/>
    </source>
</evidence>
<evidence type="ECO:0000313" key="12">
    <source>
        <dbReference type="Proteomes" id="UP000001296"/>
    </source>
</evidence>
<dbReference type="NCBIfam" id="TIGR00761">
    <property type="entry name" value="argB"/>
    <property type="match status" value="1"/>
</dbReference>
<evidence type="ECO:0000256" key="9">
    <source>
        <dbReference type="HAMAP-Rule" id="MF_00082"/>
    </source>
</evidence>
<evidence type="ECO:0000256" key="7">
    <source>
        <dbReference type="ARBA" id="ARBA00022840"/>
    </source>
</evidence>
<evidence type="ECO:0000256" key="2">
    <source>
        <dbReference type="ARBA" id="ARBA00022571"/>
    </source>
</evidence>
<keyword evidence="6 9" id="KW-0418">Kinase</keyword>
<dbReference type="Pfam" id="PF00696">
    <property type="entry name" value="AA_kinase"/>
    <property type="match status" value="1"/>
</dbReference>
<evidence type="ECO:0000256" key="4">
    <source>
        <dbReference type="ARBA" id="ARBA00022679"/>
    </source>
</evidence>
<dbReference type="InterPro" id="IPR036393">
    <property type="entry name" value="AceGlu_kinase-like_sf"/>
</dbReference>
<comment type="pathway">
    <text evidence="1 9">Amino-acid biosynthesis; L-arginine biosynthesis; N(2)-acetyl-L-ornithine from L-glutamate: step 2/4.</text>
</comment>
<dbReference type="Proteomes" id="UP000001296">
    <property type="component" value="Chromosome"/>
</dbReference>
<sequence length="259" mass="26716">MDEDETHTIVVKIGGRAVEDEASLHRFLEELSGFLRLGGNGVLVHGGGAEVSRISRLLGIEPVFRDGLRITRPEEIPILEMVLAGRMNKSLVRAAHAAGIRAVGLSGADGPILVGEAISDGTRTGRVVSTDPSLLSLLMAAGYVPVLASTTMDSSGEGLNINADEAALAVAEALKADALIFLSDIPGILSGGEVLSSLTPHEAEAAIAHGVIQGGMIPKVRSSLKALGAGVGHIVIGQYTGEGDLRRLLEGKTGTTLHT</sequence>
<feature type="domain" description="Aspartate/glutamate/uridylate kinase" evidence="10">
    <location>
        <begin position="8"/>
        <end position="236"/>
    </location>
</feature>
<dbReference type="PIRSF" id="PIRSF000728">
    <property type="entry name" value="NAGK"/>
    <property type="match status" value="1"/>
</dbReference>
<dbReference type="InterPro" id="IPR001048">
    <property type="entry name" value="Asp/Glu/Uridylate_kinase"/>
</dbReference>
<gene>
    <name evidence="9" type="primary">argB</name>
    <name evidence="11" type="ordered locus">STHERM_c20040</name>
</gene>
<comment type="subcellular location">
    <subcellularLocation>
        <location evidence="9">Cytoplasm</location>
    </subcellularLocation>
</comment>
<dbReference type="GO" id="GO:0005524">
    <property type="term" value="F:ATP binding"/>
    <property type="evidence" value="ECO:0007669"/>
    <property type="project" value="UniProtKB-UniRule"/>
</dbReference>
<dbReference type="GO" id="GO:0003991">
    <property type="term" value="F:acetylglutamate kinase activity"/>
    <property type="evidence" value="ECO:0007669"/>
    <property type="project" value="UniProtKB-UniRule"/>
</dbReference>
<dbReference type="InterPro" id="IPR004662">
    <property type="entry name" value="AcgluKinase_fam"/>
</dbReference>
<dbReference type="AlphaFoldDB" id="E0RQG3"/>
<keyword evidence="9" id="KW-0963">Cytoplasm</keyword>
<protein>
    <recommendedName>
        <fullName evidence="9">Acetylglutamate kinase</fullName>
        <ecNumber evidence="9">2.7.2.8</ecNumber>
    </recommendedName>
    <alternativeName>
        <fullName evidence="9">N-acetyl-L-glutamate 5-phosphotransferase</fullName>
    </alternativeName>
    <alternativeName>
        <fullName evidence="9">NAG kinase</fullName>
        <shortName evidence="9">NAGK</shortName>
    </alternativeName>
</protein>
<reference evidence="11 12" key="2">
    <citation type="journal article" date="2010" name="J. Bacteriol.">
        <title>Genome sequence of the polysaccharide-degrading, thermophilic anaerobe Spirochaeta thermophila DSM 6192.</title>
        <authorList>
            <person name="Angelov A."/>
            <person name="Liebl S."/>
            <person name="Ballschmiter M."/>
            <person name="Bomeke M."/>
            <person name="Lehmann R."/>
            <person name="Liesegang H."/>
            <person name="Daniel R."/>
            <person name="Liebl W."/>
        </authorList>
    </citation>
    <scope>NUCLEOTIDE SEQUENCE [LARGE SCALE GENOMIC DNA]</scope>
    <source>
        <strain evidence="12">ATCC 49972 / DSM 6192 / RI 19.B1</strain>
    </source>
</reference>